<protein>
    <recommendedName>
        <fullName evidence="6">Serpentine receptor class gamma</fullName>
    </recommendedName>
</protein>
<dbReference type="GO" id="GO:0004888">
    <property type="term" value="F:transmembrane signaling receptor activity"/>
    <property type="evidence" value="ECO:0007669"/>
    <property type="project" value="InterPro"/>
</dbReference>
<dbReference type="EMBL" id="GL379802">
    <property type="protein sequence ID" value="EGT37353.1"/>
    <property type="molecule type" value="Genomic_DNA"/>
</dbReference>
<dbReference type="GO" id="GO:0007606">
    <property type="term" value="P:sensory perception of chemical stimulus"/>
    <property type="evidence" value="ECO:0007669"/>
    <property type="project" value="UniProtKB-UniRule"/>
</dbReference>
<dbReference type="Proteomes" id="UP000008068">
    <property type="component" value="Unassembled WGS sequence"/>
</dbReference>
<evidence type="ECO:0000256" key="6">
    <source>
        <dbReference type="RuleBase" id="RU280813"/>
    </source>
</evidence>
<feature type="transmembrane region" description="Helical" evidence="6">
    <location>
        <begin position="63"/>
        <end position="83"/>
    </location>
</feature>
<dbReference type="InterPro" id="IPR000609">
    <property type="entry name" value="7TM_GPCR_serpentine_rcpt_Srg"/>
</dbReference>
<gene>
    <name evidence="7" type="ORF">CAEBREN_12246</name>
</gene>
<reference evidence="8" key="1">
    <citation type="submission" date="2011-07" db="EMBL/GenBank/DDBJ databases">
        <authorList>
            <consortium name="Caenorhabditis brenneri Sequencing and Analysis Consortium"/>
            <person name="Wilson R.K."/>
        </authorList>
    </citation>
    <scope>NUCLEOTIDE SEQUENCE [LARGE SCALE GENOMIC DNA]</scope>
    <source>
        <strain evidence="8">PB2801</strain>
    </source>
</reference>
<dbReference type="PANTHER" id="PTHR31627:SF12">
    <property type="entry name" value="SERPENTINE RECEPTOR CLASS GAMMA-11-RELATED"/>
    <property type="match status" value="1"/>
</dbReference>
<feature type="transmembrane region" description="Helical" evidence="6">
    <location>
        <begin position="201"/>
        <end position="226"/>
    </location>
</feature>
<sequence length="415" mass="47669">MSTFILNITNDDDLIPFECNPNYSTPLEILKYLIQISYLIPGLYLNFILFITIWFKQWETYTILSYFVIYSTDCFGVMLVMNHSKTCKFIIQSLLVLNRMTCVMFPSTYAKSWRKWMKWLMALIFLTPLATDWNLVISRVYLQPEFGGFYFEYTRKVAWAKQSRFQLFFISIALFFTITCTSYTLYSLITLPNRIKNAERTISIASAYVSIGYLILGAFQFFYAFFPYIDGGYLFQFAHLAYDILNVGSCNTPKPVMNFSIFIVFLLASILSAKLTEDQQICENNANRGRVLRKVATKMNLLEYDEQLEAAAKKEKHSCPMYNVEEIKKDEMYSTSSYSQLMEHPYATKVACITVYCENKKSNSTVYVVDKGPSEAIDSCPSGRTVDAKTGLCVSSSASSEAFIGLLLIFSIDFI</sequence>
<feature type="transmembrane region" description="Helical" evidence="6">
    <location>
        <begin position="32"/>
        <end position="51"/>
    </location>
</feature>
<dbReference type="InterPro" id="IPR051119">
    <property type="entry name" value="Nematode_SR-like"/>
</dbReference>
<proteinExistence type="inferred from homology"/>
<dbReference type="OrthoDB" id="5853002at2759"/>
<feature type="transmembrane region" description="Helical" evidence="6">
    <location>
        <begin position="165"/>
        <end position="189"/>
    </location>
</feature>
<keyword evidence="3 6" id="KW-0812">Transmembrane</keyword>
<evidence type="ECO:0000313" key="8">
    <source>
        <dbReference type="Proteomes" id="UP000008068"/>
    </source>
</evidence>
<keyword evidence="5 6" id="KW-0472">Membrane</keyword>
<name>G0MMW1_CAEBE</name>
<evidence type="ECO:0000256" key="1">
    <source>
        <dbReference type="ARBA" id="ARBA00004141"/>
    </source>
</evidence>
<comment type="similarity">
    <text evidence="2 6">Belongs to the nematode receptor-like protein srg family.</text>
</comment>
<dbReference type="AlphaFoldDB" id="G0MMW1"/>
<organism evidence="8">
    <name type="scientific">Caenorhabditis brenneri</name>
    <name type="common">Nematode worm</name>
    <dbReference type="NCBI Taxonomy" id="135651"/>
    <lineage>
        <taxon>Eukaryota</taxon>
        <taxon>Metazoa</taxon>
        <taxon>Ecdysozoa</taxon>
        <taxon>Nematoda</taxon>
        <taxon>Chromadorea</taxon>
        <taxon>Rhabditida</taxon>
        <taxon>Rhabditina</taxon>
        <taxon>Rhabditomorpha</taxon>
        <taxon>Rhabditoidea</taxon>
        <taxon>Rhabditidae</taxon>
        <taxon>Peloderinae</taxon>
        <taxon>Caenorhabditis</taxon>
    </lineage>
</organism>
<dbReference type="Pfam" id="PF02118">
    <property type="entry name" value="Srg"/>
    <property type="match status" value="1"/>
</dbReference>
<evidence type="ECO:0000256" key="3">
    <source>
        <dbReference type="ARBA" id="ARBA00022692"/>
    </source>
</evidence>
<dbReference type="PANTHER" id="PTHR31627">
    <property type="entry name" value="SERPENTINE RECEPTOR CLASS GAMMA-RELATED"/>
    <property type="match status" value="1"/>
</dbReference>
<dbReference type="GO" id="GO:0016020">
    <property type="term" value="C:membrane"/>
    <property type="evidence" value="ECO:0007669"/>
    <property type="project" value="UniProtKB-SubCell"/>
</dbReference>
<evidence type="ECO:0000313" key="7">
    <source>
        <dbReference type="EMBL" id="EGT37353.1"/>
    </source>
</evidence>
<evidence type="ECO:0000256" key="4">
    <source>
        <dbReference type="ARBA" id="ARBA00022989"/>
    </source>
</evidence>
<comment type="caution">
    <text evidence="6">Lacks conserved residue(s) required for the propagation of feature annotation.</text>
</comment>
<evidence type="ECO:0000256" key="2">
    <source>
        <dbReference type="ARBA" id="ARBA00005692"/>
    </source>
</evidence>
<dbReference type="eggNOG" id="ENOG502TJGA">
    <property type="taxonomic scope" value="Eukaryota"/>
</dbReference>
<keyword evidence="8" id="KW-1185">Reference proteome</keyword>
<accession>G0MMW1</accession>
<keyword evidence="4 6" id="KW-1133">Transmembrane helix</keyword>
<comment type="subcellular location">
    <subcellularLocation>
        <location evidence="1">Membrane</location>
        <topology evidence="1">Multi-pass membrane protein</topology>
    </subcellularLocation>
</comment>
<dbReference type="HOGENOM" id="CLU_662629_0_0_1"/>
<feature type="transmembrane region" description="Helical" evidence="6">
    <location>
        <begin position="256"/>
        <end position="273"/>
    </location>
</feature>
<evidence type="ECO:0000256" key="5">
    <source>
        <dbReference type="ARBA" id="ARBA00023136"/>
    </source>
</evidence>
<dbReference type="InParanoid" id="G0MMW1"/>
<feature type="transmembrane region" description="Helical" evidence="6">
    <location>
        <begin position="119"/>
        <end position="142"/>
    </location>
</feature>